<feature type="region of interest" description="Disordered" evidence="1">
    <location>
        <begin position="58"/>
        <end position="84"/>
    </location>
</feature>
<sequence>MESRARQHDKDQPEDFLSDALQDVQTEDLTAEDVHGTRVPVFSEDYVSCKALLCRLAGNSRNPPLPAPDSIRSGEDKPTAYPASLGSITPDRFCDITIHRKIPVYHLRKI</sequence>
<organism evidence="2 3">
    <name type="scientific">Plakobranchus ocellatus</name>
    <dbReference type="NCBI Taxonomy" id="259542"/>
    <lineage>
        <taxon>Eukaryota</taxon>
        <taxon>Metazoa</taxon>
        <taxon>Spiralia</taxon>
        <taxon>Lophotrochozoa</taxon>
        <taxon>Mollusca</taxon>
        <taxon>Gastropoda</taxon>
        <taxon>Heterobranchia</taxon>
        <taxon>Euthyneura</taxon>
        <taxon>Panpulmonata</taxon>
        <taxon>Sacoglossa</taxon>
        <taxon>Placobranchoidea</taxon>
        <taxon>Plakobranchidae</taxon>
        <taxon>Plakobranchus</taxon>
    </lineage>
</organism>
<name>A0AAV4CM14_9GAST</name>
<protein>
    <submittedName>
        <fullName evidence="2">Uncharacterized protein</fullName>
    </submittedName>
</protein>
<proteinExistence type="predicted"/>
<reference evidence="2 3" key="1">
    <citation type="journal article" date="2021" name="Elife">
        <title>Chloroplast acquisition without the gene transfer in kleptoplastic sea slugs, Plakobranchus ocellatus.</title>
        <authorList>
            <person name="Maeda T."/>
            <person name="Takahashi S."/>
            <person name="Yoshida T."/>
            <person name="Shimamura S."/>
            <person name="Takaki Y."/>
            <person name="Nagai Y."/>
            <person name="Toyoda A."/>
            <person name="Suzuki Y."/>
            <person name="Arimoto A."/>
            <person name="Ishii H."/>
            <person name="Satoh N."/>
            <person name="Nishiyama T."/>
            <person name="Hasebe M."/>
            <person name="Maruyama T."/>
            <person name="Minagawa J."/>
            <person name="Obokata J."/>
            <person name="Shigenobu S."/>
        </authorList>
    </citation>
    <scope>NUCLEOTIDE SEQUENCE [LARGE SCALE GENOMIC DNA]</scope>
</reference>
<feature type="compositionally biased region" description="Basic and acidic residues" evidence="1">
    <location>
        <begin position="1"/>
        <end position="13"/>
    </location>
</feature>
<dbReference type="AlphaFoldDB" id="A0AAV4CM14"/>
<evidence type="ECO:0000313" key="3">
    <source>
        <dbReference type="Proteomes" id="UP000735302"/>
    </source>
</evidence>
<dbReference type="Proteomes" id="UP000735302">
    <property type="component" value="Unassembled WGS sequence"/>
</dbReference>
<comment type="caution">
    <text evidence="2">The sequence shown here is derived from an EMBL/GenBank/DDBJ whole genome shotgun (WGS) entry which is preliminary data.</text>
</comment>
<evidence type="ECO:0000256" key="1">
    <source>
        <dbReference type="SAM" id="MobiDB-lite"/>
    </source>
</evidence>
<accession>A0AAV4CM14</accession>
<evidence type="ECO:0000313" key="2">
    <source>
        <dbReference type="EMBL" id="GFO32278.1"/>
    </source>
</evidence>
<feature type="region of interest" description="Disordered" evidence="1">
    <location>
        <begin position="1"/>
        <end position="23"/>
    </location>
</feature>
<dbReference type="EMBL" id="BLXT01006579">
    <property type="protein sequence ID" value="GFO32278.1"/>
    <property type="molecule type" value="Genomic_DNA"/>
</dbReference>
<keyword evidence="3" id="KW-1185">Reference proteome</keyword>
<gene>
    <name evidence="2" type="ORF">PoB_005878300</name>
</gene>